<evidence type="ECO:0000313" key="2">
    <source>
        <dbReference type="Proteomes" id="UP000008037"/>
    </source>
</evidence>
<dbReference type="EMBL" id="CP002408">
    <property type="protein sequence ID" value="AFU59711.1"/>
    <property type="molecule type" value="Genomic_DNA"/>
</dbReference>
<dbReference type="KEGG" id="nga:Ngar_c27900"/>
<dbReference type="HOGENOM" id="CLU_2271128_0_0_2"/>
<dbReference type="GeneID" id="13794809"/>
<protein>
    <submittedName>
        <fullName evidence="1">Uncharacterized protein</fullName>
    </submittedName>
</protein>
<dbReference type="STRING" id="1237085.Ngar_c27900"/>
<evidence type="ECO:0000313" key="1">
    <source>
        <dbReference type="EMBL" id="AFU59711.1"/>
    </source>
</evidence>
<name>K0IEF1_NITGG</name>
<gene>
    <name evidence="1" type="ordered locus">Ngar_c27900</name>
</gene>
<dbReference type="InParanoid" id="K0IEF1"/>
<organism evidence="1 2">
    <name type="scientific">Nitrososphaera gargensis (strain Ga9.2)</name>
    <dbReference type="NCBI Taxonomy" id="1237085"/>
    <lineage>
        <taxon>Archaea</taxon>
        <taxon>Nitrososphaerota</taxon>
        <taxon>Nitrososphaeria</taxon>
        <taxon>Nitrososphaerales</taxon>
        <taxon>Nitrososphaeraceae</taxon>
        <taxon>Nitrososphaera</taxon>
    </lineage>
</organism>
<dbReference type="BioCyc" id="CNIT1237085:G1324-2790-MONOMER"/>
<dbReference type="Proteomes" id="UP000008037">
    <property type="component" value="Chromosome"/>
</dbReference>
<dbReference type="AlphaFoldDB" id="K0IEF1"/>
<dbReference type="RefSeq" id="WP_015020246.1">
    <property type="nucleotide sequence ID" value="NC_018719.1"/>
</dbReference>
<reference evidence="1 2" key="1">
    <citation type="journal article" date="2012" name="Environ. Microbiol.">
        <title>The genome of the ammonia-oxidizing Candidatus Nitrososphaera gargensis: insights into metabolic versatility and environmental adaptations.</title>
        <authorList>
            <person name="Spang A."/>
            <person name="Poehlein A."/>
            <person name="Offre P."/>
            <person name="Zumbragel S."/>
            <person name="Haider S."/>
            <person name="Rychlik N."/>
            <person name="Nowka B."/>
            <person name="Schmeisser C."/>
            <person name="Lebedeva E.V."/>
            <person name="Rattei T."/>
            <person name="Bohm C."/>
            <person name="Schmid M."/>
            <person name="Galushko A."/>
            <person name="Hatzenpichler R."/>
            <person name="Weinmaier T."/>
            <person name="Daniel R."/>
            <person name="Schleper C."/>
            <person name="Spieck E."/>
            <person name="Streit W."/>
            <person name="Wagner M."/>
        </authorList>
    </citation>
    <scope>NUCLEOTIDE SEQUENCE [LARGE SCALE GENOMIC DNA]</scope>
    <source>
        <strain evidence="2">Ga9.2</strain>
    </source>
</reference>
<accession>K0IEF1</accession>
<keyword evidence="2" id="KW-1185">Reference proteome</keyword>
<proteinExistence type="predicted"/>
<sequence>MPELIYNDNSELTAITVNESDQPLIIWYCKAFLQDGLTVVINYKDKSGRAHEIRTNNIQSDNAGFSLRMNNAQGRSKAAGARCTLQVSKGRIDLIGKVIIEK</sequence>